<name>A0A1R0H6A2_9FUNG</name>
<reference evidence="2 3" key="1">
    <citation type="journal article" date="2016" name="Mol. Biol. Evol.">
        <title>Genome-Wide Survey of Gut Fungi (Harpellales) Reveals the First Horizontally Transferred Ubiquitin Gene from a Mosquito Host.</title>
        <authorList>
            <person name="Wang Y."/>
            <person name="White M.M."/>
            <person name="Kvist S."/>
            <person name="Moncalvo J.M."/>
        </authorList>
    </citation>
    <scope>NUCLEOTIDE SEQUENCE [LARGE SCALE GENOMIC DNA]</scope>
    <source>
        <strain evidence="2 3">ALG-7-W6</strain>
    </source>
</reference>
<sequence>MFKGLFLGIFFGSLVARIQTANGIAHGNLNTNHQEATSTADNVRNVPGPNDYDQNNIDSFLLNSNIDGTVISPKK</sequence>
<evidence type="ECO:0000313" key="3">
    <source>
        <dbReference type="Proteomes" id="UP000187455"/>
    </source>
</evidence>
<comment type="caution">
    <text evidence="2">The sequence shown here is derived from an EMBL/GenBank/DDBJ whole genome shotgun (WGS) entry which is preliminary data.</text>
</comment>
<evidence type="ECO:0000313" key="2">
    <source>
        <dbReference type="EMBL" id="OLY84695.1"/>
    </source>
</evidence>
<dbReference type="Proteomes" id="UP000187455">
    <property type="component" value="Unassembled WGS sequence"/>
</dbReference>
<protein>
    <submittedName>
        <fullName evidence="2">Uncharacterized protein</fullName>
    </submittedName>
</protein>
<keyword evidence="1" id="KW-0732">Signal</keyword>
<feature type="signal peptide" evidence="1">
    <location>
        <begin position="1"/>
        <end position="20"/>
    </location>
</feature>
<gene>
    <name evidence="2" type="ORF">AYI68_g1133</name>
</gene>
<feature type="chain" id="PRO_5012277295" evidence="1">
    <location>
        <begin position="21"/>
        <end position="75"/>
    </location>
</feature>
<dbReference type="EMBL" id="LSSL01000394">
    <property type="protein sequence ID" value="OLY84695.1"/>
    <property type="molecule type" value="Genomic_DNA"/>
</dbReference>
<dbReference type="AlphaFoldDB" id="A0A1R0H6A2"/>
<accession>A0A1R0H6A2</accession>
<proteinExistence type="predicted"/>
<evidence type="ECO:0000256" key="1">
    <source>
        <dbReference type="SAM" id="SignalP"/>
    </source>
</evidence>
<keyword evidence="3" id="KW-1185">Reference proteome</keyword>
<organism evidence="2 3">
    <name type="scientific">Smittium mucronatum</name>
    <dbReference type="NCBI Taxonomy" id="133383"/>
    <lineage>
        <taxon>Eukaryota</taxon>
        <taxon>Fungi</taxon>
        <taxon>Fungi incertae sedis</taxon>
        <taxon>Zoopagomycota</taxon>
        <taxon>Kickxellomycotina</taxon>
        <taxon>Harpellomycetes</taxon>
        <taxon>Harpellales</taxon>
        <taxon>Legeriomycetaceae</taxon>
        <taxon>Smittium</taxon>
    </lineage>
</organism>